<feature type="region of interest" description="Disordered" evidence="5">
    <location>
        <begin position="480"/>
        <end position="500"/>
    </location>
</feature>
<feature type="domain" description="Protein kinase" evidence="6">
    <location>
        <begin position="4"/>
        <end position="286"/>
    </location>
</feature>
<sequence>MIKYRLIRKLGEGTFSEVLKAQSVATNQYVAIKCMKSHFDSIEQVQNLREIKALQRLSPHPHIIQLIEVLYDEPTGRLALVFELMEMNLYEAIKGRQNYLAEARVKNYMYQLFKAVEHMHRNGIFHRDIKPENILIMGDTVKLADLGSCRGLYSKPPFTEYISTRWYRAPECLLTDGYYGYKMDIWGAGCVFFEILSLFPLFPGNNELDQINKIHNIMGTPGQEILDNFQKHATHMEFNFQPKKFVGIQKLVPHVSSEAQDVIMKMIIYNADDRYTASQLLKHPYFKDLRDADQHQMSQITAGPQGFAKSVSSNLQDNLSQYSRRNSDNVSEAGDQSFNNKSFQKKQNKRVDKKKVLPSNKKFPELKLMISGEGRNSNNTFSSDEDNMQFPPIKKIQNNGPGTNVNDNYVKNIKKNPQAKPGVVSGLGIQGGSIPAEFRQTMKHNNSNQSISGKKFVGTMKQPAPGGVAAGVVMQGVANNNNNKKNYMSPYSQKIVQKPN</sequence>
<dbReference type="PROSITE" id="PS00107">
    <property type="entry name" value="PROTEIN_KINASE_ATP"/>
    <property type="match status" value="1"/>
</dbReference>
<keyword evidence="4" id="KW-0723">Serine/threonine-protein kinase</keyword>
<evidence type="ECO:0000259" key="6">
    <source>
        <dbReference type="PROSITE" id="PS50011"/>
    </source>
</evidence>
<keyword evidence="7" id="KW-0282">Flagellum</keyword>
<dbReference type="GO" id="GO:0005524">
    <property type="term" value="F:ATP binding"/>
    <property type="evidence" value="ECO:0007669"/>
    <property type="project" value="UniProtKB-UniRule"/>
</dbReference>
<gene>
    <name evidence="7" type="primary">Contig5179.g5549</name>
    <name evidence="7" type="ORF">STYLEM_20556</name>
</gene>
<dbReference type="InParanoid" id="A0A078BB43"/>
<dbReference type="FunFam" id="3.30.200.20:FF:000271">
    <property type="entry name" value="MAPK/MAK/MRK overlapping kinase"/>
    <property type="match status" value="1"/>
</dbReference>
<dbReference type="InterPro" id="IPR050117">
    <property type="entry name" value="MAPK"/>
</dbReference>
<dbReference type="Proteomes" id="UP000039865">
    <property type="component" value="Unassembled WGS sequence"/>
</dbReference>
<evidence type="ECO:0000256" key="5">
    <source>
        <dbReference type="SAM" id="MobiDB-lite"/>
    </source>
</evidence>
<organism evidence="7 8">
    <name type="scientific">Stylonychia lemnae</name>
    <name type="common">Ciliate</name>
    <dbReference type="NCBI Taxonomy" id="5949"/>
    <lineage>
        <taxon>Eukaryota</taxon>
        <taxon>Sar</taxon>
        <taxon>Alveolata</taxon>
        <taxon>Ciliophora</taxon>
        <taxon>Intramacronucleata</taxon>
        <taxon>Spirotrichea</taxon>
        <taxon>Stichotrichia</taxon>
        <taxon>Sporadotrichida</taxon>
        <taxon>Oxytrichidae</taxon>
        <taxon>Stylonychinae</taxon>
        <taxon>Stylonychia</taxon>
    </lineage>
</organism>
<dbReference type="PROSITE" id="PS50011">
    <property type="entry name" value="PROTEIN_KINASE_DOM"/>
    <property type="match status" value="1"/>
</dbReference>
<comment type="similarity">
    <text evidence="4">Belongs to the protein kinase superfamily.</text>
</comment>
<keyword evidence="8" id="KW-1185">Reference proteome</keyword>
<feature type="region of interest" description="Disordered" evidence="5">
    <location>
        <begin position="374"/>
        <end position="402"/>
    </location>
</feature>
<keyword evidence="7" id="KW-0969">Cilium</keyword>
<dbReference type="CDD" id="cd07831">
    <property type="entry name" value="STKc_MOK"/>
    <property type="match status" value="1"/>
</dbReference>
<feature type="compositionally biased region" description="Polar residues" evidence="5">
    <location>
        <begin position="489"/>
        <end position="500"/>
    </location>
</feature>
<keyword evidence="4" id="KW-0418">Kinase</keyword>
<dbReference type="FunFam" id="1.10.510.10:FF:000773">
    <property type="entry name" value="MOK protein kinase"/>
    <property type="match status" value="1"/>
</dbReference>
<evidence type="ECO:0000313" key="8">
    <source>
        <dbReference type="Proteomes" id="UP000039865"/>
    </source>
</evidence>
<dbReference type="SUPFAM" id="SSF56112">
    <property type="entry name" value="Protein kinase-like (PK-like)"/>
    <property type="match status" value="1"/>
</dbReference>
<proteinExistence type="inferred from homology"/>
<keyword evidence="4" id="KW-0808">Transferase</keyword>
<feature type="region of interest" description="Disordered" evidence="5">
    <location>
        <begin position="324"/>
        <end position="358"/>
    </location>
</feature>
<accession>A0A078BB43</accession>
<feature type="compositionally biased region" description="Basic residues" evidence="5">
    <location>
        <begin position="343"/>
        <end position="353"/>
    </location>
</feature>
<dbReference type="Gene3D" id="3.30.200.20">
    <property type="entry name" value="Phosphorylase Kinase, domain 1"/>
    <property type="match status" value="1"/>
</dbReference>
<dbReference type="PROSITE" id="PS00108">
    <property type="entry name" value="PROTEIN_KINASE_ST"/>
    <property type="match status" value="1"/>
</dbReference>
<dbReference type="PANTHER" id="PTHR24055">
    <property type="entry name" value="MITOGEN-ACTIVATED PROTEIN KINASE"/>
    <property type="match status" value="1"/>
</dbReference>
<name>A0A078BB43_STYLE</name>
<dbReference type="GO" id="GO:0004674">
    <property type="term" value="F:protein serine/threonine kinase activity"/>
    <property type="evidence" value="ECO:0007669"/>
    <property type="project" value="UniProtKB-KW"/>
</dbReference>
<dbReference type="SMART" id="SM00220">
    <property type="entry name" value="S_TKc"/>
    <property type="match status" value="1"/>
</dbReference>
<dbReference type="Pfam" id="PF00069">
    <property type="entry name" value="Pkinase"/>
    <property type="match status" value="1"/>
</dbReference>
<dbReference type="InterPro" id="IPR008271">
    <property type="entry name" value="Ser/Thr_kinase_AS"/>
</dbReference>
<keyword evidence="2 3" id="KW-0067">ATP-binding</keyword>
<evidence type="ECO:0000256" key="2">
    <source>
        <dbReference type="ARBA" id="ARBA00022840"/>
    </source>
</evidence>
<dbReference type="InterPro" id="IPR000719">
    <property type="entry name" value="Prot_kinase_dom"/>
</dbReference>
<dbReference type="OrthoDB" id="2158884at2759"/>
<keyword evidence="7" id="KW-0966">Cell projection</keyword>
<feature type="binding site" evidence="3">
    <location>
        <position position="33"/>
    </location>
    <ligand>
        <name>ATP</name>
        <dbReference type="ChEBI" id="CHEBI:30616"/>
    </ligand>
</feature>
<dbReference type="InterPro" id="IPR017441">
    <property type="entry name" value="Protein_kinase_ATP_BS"/>
</dbReference>
<dbReference type="InterPro" id="IPR011009">
    <property type="entry name" value="Kinase-like_dom_sf"/>
</dbReference>
<evidence type="ECO:0000256" key="4">
    <source>
        <dbReference type="RuleBase" id="RU000304"/>
    </source>
</evidence>
<evidence type="ECO:0000256" key="3">
    <source>
        <dbReference type="PROSITE-ProRule" id="PRU10141"/>
    </source>
</evidence>
<reference evidence="7 8" key="1">
    <citation type="submission" date="2014-06" db="EMBL/GenBank/DDBJ databases">
        <authorList>
            <person name="Swart Estienne"/>
        </authorList>
    </citation>
    <scope>NUCLEOTIDE SEQUENCE [LARGE SCALE GENOMIC DNA]</scope>
    <source>
        <strain evidence="7 8">130c</strain>
    </source>
</reference>
<dbReference type="EMBL" id="CCKQ01019386">
    <property type="protein sequence ID" value="CDW91401.1"/>
    <property type="molecule type" value="Genomic_DNA"/>
</dbReference>
<protein>
    <submittedName>
        <fullName evidence="7">Long flagella protein lf4</fullName>
    </submittedName>
</protein>
<evidence type="ECO:0000256" key="1">
    <source>
        <dbReference type="ARBA" id="ARBA00022741"/>
    </source>
</evidence>
<dbReference type="AlphaFoldDB" id="A0A078BB43"/>
<keyword evidence="1 3" id="KW-0547">Nucleotide-binding</keyword>
<evidence type="ECO:0000313" key="7">
    <source>
        <dbReference type="EMBL" id="CDW91401.1"/>
    </source>
</evidence>
<dbReference type="Gene3D" id="1.10.510.10">
    <property type="entry name" value="Transferase(Phosphotransferase) domain 1"/>
    <property type="match status" value="1"/>
</dbReference>